<dbReference type="GO" id="GO:0019288">
    <property type="term" value="P:isopentenyl diphosphate biosynthetic process, methylerythritol 4-phosphate pathway"/>
    <property type="evidence" value="ECO:0007669"/>
    <property type="project" value="UniProtKB-UniRule"/>
</dbReference>
<dbReference type="EC" id="2.7.1.148" evidence="2 9"/>
<proteinExistence type="inferred from homology"/>
<dbReference type="UniPathway" id="UPA00056">
    <property type="reaction ID" value="UER00094"/>
</dbReference>
<feature type="active site" evidence="9">
    <location>
        <position position="133"/>
    </location>
</feature>
<feature type="binding site" evidence="9">
    <location>
        <begin position="91"/>
        <end position="101"/>
    </location>
    <ligand>
        <name>ATP</name>
        <dbReference type="ChEBI" id="CHEBI:30616"/>
    </ligand>
</feature>
<dbReference type="OrthoDB" id="9809438at2"/>
<dbReference type="NCBIfam" id="TIGR00154">
    <property type="entry name" value="ispE"/>
    <property type="match status" value="1"/>
</dbReference>
<dbReference type="RefSeq" id="WP_055148673.1">
    <property type="nucleotide sequence ID" value="NZ_JXSZ01000009.1"/>
</dbReference>
<keyword evidence="13" id="KW-1185">Reference proteome</keyword>
<dbReference type="InterPro" id="IPR006204">
    <property type="entry name" value="GHMP_kinase_N_dom"/>
</dbReference>
<name>A0A0P7C6P1_9BACT</name>
<sequence length="269" mass="29950">MICFPNAKINIGLNITEKRSDGFHNLESVFYPVKWRDALEAIPAERLIFNTTGLDIPGKPENNLILKAFDLIKPFAKKESNVHIHLHKVIPMGAGLGGGSADGAFALKLFNELLECDLSILQLQQMAATLGSDCPFFIENKPVFCFDRGIKFKTIELDLTGYTIVCINPGIHISTAEAYGSIIPTKPKESVITLIEEPIEKWKGLIKNDFEEPLAKKYPLIDELVNSLYRKGAIYAAMTGSGSTVYGIFKEEPHLKNQFSEYAVWKGEL</sequence>
<keyword evidence="5 9" id="KW-0547">Nucleotide-binding</keyword>
<evidence type="ECO:0000256" key="5">
    <source>
        <dbReference type="ARBA" id="ARBA00022741"/>
    </source>
</evidence>
<dbReference type="Pfam" id="PF08544">
    <property type="entry name" value="GHMP_kinases_C"/>
    <property type="match status" value="1"/>
</dbReference>
<comment type="catalytic activity">
    <reaction evidence="9">
        <text>4-CDP-2-C-methyl-D-erythritol + ATP = 4-CDP-2-C-methyl-D-erythritol 2-phosphate + ADP + H(+)</text>
        <dbReference type="Rhea" id="RHEA:18437"/>
        <dbReference type="ChEBI" id="CHEBI:15378"/>
        <dbReference type="ChEBI" id="CHEBI:30616"/>
        <dbReference type="ChEBI" id="CHEBI:57823"/>
        <dbReference type="ChEBI" id="CHEBI:57919"/>
        <dbReference type="ChEBI" id="CHEBI:456216"/>
        <dbReference type="EC" id="2.7.1.148"/>
    </reaction>
</comment>
<dbReference type="Pfam" id="PF00288">
    <property type="entry name" value="GHMP_kinases_N"/>
    <property type="match status" value="1"/>
</dbReference>
<evidence type="ECO:0000259" key="11">
    <source>
        <dbReference type="Pfam" id="PF08544"/>
    </source>
</evidence>
<gene>
    <name evidence="9" type="primary">ispE</name>
    <name evidence="12" type="ORF">AFM12_12430</name>
</gene>
<feature type="domain" description="GHMP kinase N-terminal" evidence="10">
    <location>
        <begin position="63"/>
        <end position="138"/>
    </location>
</feature>
<dbReference type="PANTHER" id="PTHR43527:SF2">
    <property type="entry name" value="4-DIPHOSPHOCYTIDYL-2-C-METHYL-D-ERYTHRITOL KINASE, CHLOROPLASTIC"/>
    <property type="match status" value="1"/>
</dbReference>
<evidence type="ECO:0000256" key="4">
    <source>
        <dbReference type="ARBA" id="ARBA00022679"/>
    </source>
</evidence>
<comment type="function">
    <text evidence="9">Catalyzes the phosphorylation of the position 2 hydroxy group of 4-diphosphocytidyl-2C-methyl-D-erythritol.</text>
</comment>
<dbReference type="PANTHER" id="PTHR43527">
    <property type="entry name" value="4-DIPHOSPHOCYTIDYL-2-C-METHYL-D-ERYTHRITOL KINASE, CHLOROPLASTIC"/>
    <property type="match status" value="1"/>
</dbReference>
<evidence type="ECO:0000256" key="9">
    <source>
        <dbReference type="HAMAP-Rule" id="MF_00061"/>
    </source>
</evidence>
<organism evidence="12 13">
    <name type="scientific">Jiulongibacter sediminis</name>
    <dbReference type="NCBI Taxonomy" id="1605367"/>
    <lineage>
        <taxon>Bacteria</taxon>
        <taxon>Pseudomonadati</taxon>
        <taxon>Bacteroidota</taxon>
        <taxon>Cytophagia</taxon>
        <taxon>Cytophagales</taxon>
        <taxon>Leadbetterellaceae</taxon>
        <taxon>Jiulongibacter</taxon>
    </lineage>
</organism>
<evidence type="ECO:0000313" key="13">
    <source>
        <dbReference type="Proteomes" id="UP000050454"/>
    </source>
</evidence>
<reference evidence="12 13" key="1">
    <citation type="submission" date="2015-07" db="EMBL/GenBank/DDBJ databases">
        <title>The draft genome sequence of Leadbetterella sp. JN14-9.</title>
        <authorList>
            <person name="Liu Y."/>
            <person name="Du J."/>
            <person name="Shao Z."/>
        </authorList>
    </citation>
    <scope>NUCLEOTIDE SEQUENCE [LARGE SCALE GENOMIC DNA]</scope>
    <source>
        <strain evidence="12 13">JN14-9</strain>
    </source>
</reference>
<dbReference type="Proteomes" id="UP000050454">
    <property type="component" value="Unassembled WGS sequence"/>
</dbReference>
<keyword evidence="6 9" id="KW-0418">Kinase</keyword>
<dbReference type="InterPro" id="IPR004424">
    <property type="entry name" value="IspE"/>
</dbReference>
<dbReference type="InterPro" id="IPR020568">
    <property type="entry name" value="Ribosomal_Su5_D2-typ_SF"/>
</dbReference>
<dbReference type="SUPFAM" id="SSF55060">
    <property type="entry name" value="GHMP Kinase, C-terminal domain"/>
    <property type="match status" value="1"/>
</dbReference>
<evidence type="ECO:0000256" key="8">
    <source>
        <dbReference type="ARBA" id="ARBA00032554"/>
    </source>
</evidence>
<dbReference type="InterPro" id="IPR014721">
    <property type="entry name" value="Ribsml_uS5_D2-typ_fold_subgr"/>
</dbReference>
<dbReference type="PIRSF" id="PIRSF010376">
    <property type="entry name" value="IspE"/>
    <property type="match status" value="1"/>
</dbReference>
<evidence type="ECO:0000313" key="12">
    <source>
        <dbReference type="EMBL" id="KPM48010.1"/>
    </source>
</evidence>
<protein>
    <recommendedName>
        <fullName evidence="3 9">4-diphosphocytidyl-2-C-methyl-D-erythritol kinase</fullName>
        <shortName evidence="9">CMK</shortName>
        <ecNumber evidence="2 9">2.7.1.148</ecNumber>
    </recommendedName>
    <alternativeName>
        <fullName evidence="8 9">4-(cytidine-5'-diphospho)-2-C-methyl-D-erythritol kinase</fullName>
    </alternativeName>
</protein>
<accession>A0A0P7C6P1</accession>
<evidence type="ECO:0000256" key="7">
    <source>
        <dbReference type="ARBA" id="ARBA00022840"/>
    </source>
</evidence>
<keyword evidence="7 9" id="KW-0067">ATP-binding</keyword>
<evidence type="ECO:0000256" key="6">
    <source>
        <dbReference type="ARBA" id="ARBA00022777"/>
    </source>
</evidence>
<dbReference type="STRING" id="1605367.AFM12_12430"/>
<dbReference type="GO" id="GO:0050515">
    <property type="term" value="F:4-(cytidine 5'-diphospho)-2-C-methyl-D-erythritol kinase activity"/>
    <property type="evidence" value="ECO:0007669"/>
    <property type="project" value="UniProtKB-UniRule"/>
</dbReference>
<comment type="similarity">
    <text evidence="1 9">Belongs to the GHMP kinase family. IspE subfamily.</text>
</comment>
<feature type="active site" evidence="9">
    <location>
        <position position="8"/>
    </location>
</feature>
<dbReference type="InterPro" id="IPR013750">
    <property type="entry name" value="GHMP_kinase_C_dom"/>
</dbReference>
<dbReference type="InterPro" id="IPR036554">
    <property type="entry name" value="GHMP_kinase_C_sf"/>
</dbReference>
<keyword evidence="9" id="KW-0414">Isoprene biosynthesis</keyword>
<dbReference type="GO" id="GO:0005524">
    <property type="term" value="F:ATP binding"/>
    <property type="evidence" value="ECO:0007669"/>
    <property type="project" value="UniProtKB-UniRule"/>
</dbReference>
<dbReference type="GO" id="GO:0016114">
    <property type="term" value="P:terpenoid biosynthetic process"/>
    <property type="evidence" value="ECO:0007669"/>
    <property type="project" value="UniProtKB-UniRule"/>
</dbReference>
<dbReference type="PATRIC" id="fig|1605367.3.peg.3894"/>
<keyword evidence="4 9" id="KW-0808">Transferase</keyword>
<dbReference type="AlphaFoldDB" id="A0A0P7C6P1"/>
<comment type="caution">
    <text evidence="12">The sequence shown here is derived from an EMBL/GenBank/DDBJ whole genome shotgun (WGS) entry which is preliminary data.</text>
</comment>
<evidence type="ECO:0000259" key="10">
    <source>
        <dbReference type="Pfam" id="PF00288"/>
    </source>
</evidence>
<evidence type="ECO:0000256" key="2">
    <source>
        <dbReference type="ARBA" id="ARBA00012052"/>
    </source>
</evidence>
<dbReference type="SUPFAM" id="SSF54211">
    <property type="entry name" value="Ribosomal protein S5 domain 2-like"/>
    <property type="match status" value="1"/>
</dbReference>
<comment type="pathway">
    <text evidence="9">Isoprenoid biosynthesis; isopentenyl diphosphate biosynthesis via DXP pathway; isopentenyl diphosphate from 1-deoxy-D-xylulose 5-phosphate: step 3/6.</text>
</comment>
<feature type="domain" description="GHMP kinase C-terminal" evidence="11">
    <location>
        <begin position="206"/>
        <end position="257"/>
    </location>
</feature>
<evidence type="ECO:0000256" key="1">
    <source>
        <dbReference type="ARBA" id="ARBA00009684"/>
    </source>
</evidence>
<evidence type="ECO:0000256" key="3">
    <source>
        <dbReference type="ARBA" id="ARBA00017473"/>
    </source>
</evidence>
<dbReference type="HAMAP" id="MF_00061">
    <property type="entry name" value="IspE"/>
    <property type="match status" value="1"/>
</dbReference>
<dbReference type="EMBL" id="LGTQ01000009">
    <property type="protein sequence ID" value="KPM48010.1"/>
    <property type="molecule type" value="Genomic_DNA"/>
</dbReference>
<dbReference type="Gene3D" id="3.30.230.10">
    <property type="match status" value="1"/>
</dbReference>
<dbReference type="Gene3D" id="3.30.70.890">
    <property type="entry name" value="GHMP kinase, C-terminal domain"/>
    <property type="match status" value="1"/>
</dbReference>